<dbReference type="InterPro" id="IPR027417">
    <property type="entry name" value="P-loop_NTPase"/>
</dbReference>
<dbReference type="Proteomes" id="UP000680185">
    <property type="component" value="Unassembled WGS sequence"/>
</dbReference>
<evidence type="ECO:0000256" key="2">
    <source>
        <dbReference type="ARBA" id="ARBA00022490"/>
    </source>
</evidence>
<comment type="similarity">
    <text evidence="9">Belongs to the TRAFAC class translation factor GTPase superfamily. Classic translation factor GTPase family. EF-Tu/EF-1A subfamily.</text>
</comment>
<dbReference type="Pfam" id="PF00009">
    <property type="entry name" value="GTP_EFTU"/>
    <property type="match status" value="1"/>
</dbReference>
<keyword evidence="5 9" id="KW-0251">Elongation factor</keyword>
<keyword evidence="6 9" id="KW-0460">Magnesium</keyword>
<comment type="function">
    <text evidence="9">GTP hydrolase that promotes the GTP-dependent binding of aminoacyl-tRNA to the A-site of ribosomes during protein biosynthesis.</text>
</comment>
<proteinExistence type="inferred from homology"/>
<sequence>MAVKPHINLIFIGHVDHGKSTLVGRTLYDTGALSEQDYRKLKQEAEERGKGTFAFAYAMDQLKEERERGVTIDLAYRKFDLKKNTFTIIDAPGHKDFVKNMITGTSQADAAVLVIAAKEGIQPQTKEHAFLAQVMGLKQLIVALNKMDEVNYDQGRYNQLKTEIEKLLTGVGYKPEQFKIIPVSAWIGDNVVKKSAKLPWFNGQTLIEALDEITAPAPPTDKPLRLPIQDVYNIKGVGTVPVGRVETGILKPGETIIFMPSGKQGEVKSIEMHHEQLEQALPGDNIGFNVRGIAKADVSRGDVAGHTKNIPTVAKEFIAQIVVLNHPTAIPVNYTPVFHMHTAQLSCVFSELQKSLDPKTGQAKEENPKFLKTGDAAIVKITPTRPVCVETFKEFPQLGRFAVRDMGQTVAAGIILSITKK</sequence>
<keyword evidence="7 9" id="KW-0648">Protein biosynthesis</keyword>
<gene>
    <name evidence="9 11" type="primary">tuf</name>
    <name evidence="11" type="ORF">J4478_05185</name>
</gene>
<dbReference type="EC" id="3.6.5.3" evidence="9"/>
<evidence type="ECO:0000313" key="12">
    <source>
        <dbReference type="Proteomes" id="UP000680185"/>
    </source>
</evidence>
<dbReference type="AlphaFoldDB" id="A0A8T4KXG1"/>
<dbReference type="EMBL" id="JAGVWB010000037">
    <property type="protein sequence ID" value="MBS3058764.1"/>
    <property type="molecule type" value="Genomic_DNA"/>
</dbReference>
<dbReference type="FunFam" id="2.40.30.10:FF:000003">
    <property type="entry name" value="Elongation factor 1-alpha"/>
    <property type="match status" value="1"/>
</dbReference>
<dbReference type="InterPro" id="IPR009001">
    <property type="entry name" value="Transl_elong_EF1A/Init_IF2_C"/>
</dbReference>
<feature type="binding site" evidence="9">
    <location>
        <position position="20"/>
    </location>
    <ligand>
        <name>Mg(2+)</name>
        <dbReference type="ChEBI" id="CHEBI:18420"/>
    </ligand>
</feature>
<dbReference type="PROSITE" id="PS00301">
    <property type="entry name" value="G_TR_1"/>
    <property type="match status" value="1"/>
</dbReference>
<feature type="binding site" evidence="9">
    <location>
        <begin position="13"/>
        <end position="20"/>
    </location>
    <ligand>
        <name>GTP</name>
        <dbReference type="ChEBI" id="CHEBI:37565"/>
    </ligand>
</feature>
<evidence type="ECO:0000256" key="7">
    <source>
        <dbReference type="ARBA" id="ARBA00022917"/>
    </source>
</evidence>
<evidence type="ECO:0000256" key="6">
    <source>
        <dbReference type="ARBA" id="ARBA00022842"/>
    </source>
</evidence>
<protein>
    <recommendedName>
        <fullName evidence="9">Elongation factor 1-alpha</fullName>
        <shortName evidence="9">EF-1-alpha</shortName>
        <ecNumber evidence="9">3.6.5.3</ecNumber>
    </recommendedName>
    <alternativeName>
        <fullName evidence="9">Elongation factor Tu</fullName>
        <shortName evidence="9">EF-Tu</shortName>
    </alternativeName>
</protein>
<dbReference type="SUPFAM" id="SSF50465">
    <property type="entry name" value="EF-Tu/eEF-1alpha/eIF2-gamma C-terminal domain"/>
    <property type="match status" value="1"/>
</dbReference>
<evidence type="ECO:0000256" key="5">
    <source>
        <dbReference type="ARBA" id="ARBA00022768"/>
    </source>
</evidence>
<dbReference type="PRINTS" id="PR00315">
    <property type="entry name" value="ELONGATNFCT"/>
</dbReference>
<dbReference type="CDD" id="cd03705">
    <property type="entry name" value="EF1_alpha_III"/>
    <property type="match status" value="1"/>
</dbReference>
<dbReference type="InterPro" id="IPR005225">
    <property type="entry name" value="Small_GTP-bd"/>
</dbReference>
<evidence type="ECO:0000256" key="9">
    <source>
        <dbReference type="HAMAP-Rule" id="MF_00118"/>
    </source>
</evidence>
<dbReference type="InterPro" id="IPR054696">
    <property type="entry name" value="GTP-eEF1A_C"/>
</dbReference>
<dbReference type="FunFam" id="2.40.30.10:FF:000005">
    <property type="entry name" value="Elongation factor 1-alpha"/>
    <property type="match status" value="1"/>
</dbReference>
<dbReference type="Gene3D" id="2.40.30.10">
    <property type="entry name" value="Translation factors"/>
    <property type="match status" value="2"/>
</dbReference>
<reference evidence="11" key="1">
    <citation type="submission" date="2021-03" db="EMBL/GenBank/DDBJ databases">
        <authorList>
            <person name="Jaffe A."/>
        </authorList>
    </citation>
    <scope>NUCLEOTIDE SEQUENCE</scope>
    <source>
        <strain evidence="11">RIFCSPLOWO2_01_FULL_43_13</strain>
    </source>
</reference>
<dbReference type="GO" id="GO:0003746">
    <property type="term" value="F:translation elongation factor activity"/>
    <property type="evidence" value="ECO:0007669"/>
    <property type="project" value="UniProtKB-UniRule"/>
</dbReference>
<evidence type="ECO:0000256" key="8">
    <source>
        <dbReference type="ARBA" id="ARBA00023134"/>
    </source>
</evidence>
<dbReference type="NCBIfam" id="TIGR00483">
    <property type="entry name" value="EF-1_alpha"/>
    <property type="match status" value="1"/>
</dbReference>
<dbReference type="NCBIfam" id="NF008969">
    <property type="entry name" value="PRK12317.1"/>
    <property type="match status" value="1"/>
</dbReference>
<reference evidence="11" key="2">
    <citation type="submission" date="2021-05" db="EMBL/GenBank/DDBJ databases">
        <title>Protein family content uncovers lineage relationships and bacterial pathway maintenance mechanisms in DPANN archaea.</title>
        <authorList>
            <person name="Castelle C.J."/>
            <person name="Meheust R."/>
            <person name="Jaffe A.L."/>
            <person name="Seitz K."/>
            <person name="Gong X."/>
            <person name="Baker B.J."/>
            <person name="Banfield J.F."/>
        </authorList>
    </citation>
    <scope>NUCLEOTIDE SEQUENCE</scope>
    <source>
        <strain evidence="11">RIFCSPLOWO2_01_FULL_43_13</strain>
    </source>
</reference>
<dbReference type="GO" id="GO:0005737">
    <property type="term" value="C:cytoplasm"/>
    <property type="evidence" value="ECO:0007669"/>
    <property type="project" value="UniProtKB-SubCell"/>
</dbReference>
<keyword evidence="4 9" id="KW-0547">Nucleotide-binding</keyword>
<feature type="domain" description="Tr-type G" evidence="10">
    <location>
        <begin position="4"/>
        <end position="220"/>
    </location>
</feature>
<keyword evidence="9" id="KW-0378">Hydrolase</keyword>
<evidence type="ECO:0000256" key="4">
    <source>
        <dbReference type="ARBA" id="ARBA00022741"/>
    </source>
</evidence>
<keyword evidence="3 9" id="KW-0479">Metal-binding</keyword>
<dbReference type="InterPro" id="IPR031157">
    <property type="entry name" value="G_TR_CS"/>
</dbReference>
<feature type="binding site" evidence="9">
    <location>
        <begin position="90"/>
        <end position="94"/>
    </location>
    <ligand>
        <name>GTP</name>
        <dbReference type="ChEBI" id="CHEBI:37565"/>
    </ligand>
</feature>
<evidence type="ECO:0000256" key="3">
    <source>
        <dbReference type="ARBA" id="ARBA00022723"/>
    </source>
</evidence>
<dbReference type="GO" id="GO:0003924">
    <property type="term" value="F:GTPase activity"/>
    <property type="evidence" value="ECO:0007669"/>
    <property type="project" value="UniProtKB-UniRule"/>
</dbReference>
<dbReference type="InterPro" id="IPR009000">
    <property type="entry name" value="Transl_B-barrel_sf"/>
</dbReference>
<dbReference type="InterPro" id="IPR050100">
    <property type="entry name" value="TRAFAC_GTPase_members"/>
</dbReference>
<dbReference type="CDD" id="cd03693">
    <property type="entry name" value="EF1_alpha_II"/>
    <property type="match status" value="1"/>
</dbReference>
<keyword evidence="8 9" id="KW-0342">GTP-binding</keyword>
<organism evidence="11 12">
    <name type="scientific">Candidatus Iainarchaeum sp</name>
    <dbReference type="NCBI Taxonomy" id="3101447"/>
    <lineage>
        <taxon>Archaea</taxon>
        <taxon>Candidatus Iainarchaeota</taxon>
        <taxon>Candidatus Iainarchaeia</taxon>
        <taxon>Candidatus Iainarchaeales</taxon>
        <taxon>Candidatus Iainarchaeaceae</taxon>
        <taxon>Candidatus Iainarchaeum</taxon>
    </lineage>
</organism>
<dbReference type="Gene3D" id="3.40.50.300">
    <property type="entry name" value="P-loop containing nucleotide triphosphate hydrolases"/>
    <property type="match status" value="1"/>
</dbReference>
<name>A0A8T4KXG1_9ARCH</name>
<evidence type="ECO:0000259" key="10">
    <source>
        <dbReference type="PROSITE" id="PS51722"/>
    </source>
</evidence>
<dbReference type="Pfam" id="PF03144">
    <property type="entry name" value="GTP_EFTU_D2"/>
    <property type="match status" value="1"/>
</dbReference>
<evidence type="ECO:0000313" key="11">
    <source>
        <dbReference type="EMBL" id="MBS3058764.1"/>
    </source>
</evidence>
<comment type="subcellular location">
    <subcellularLocation>
        <location evidence="1 9">Cytoplasm</location>
    </subcellularLocation>
</comment>
<dbReference type="GO" id="GO:0000287">
    <property type="term" value="F:magnesium ion binding"/>
    <property type="evidence" value="ECO:0007669"/>
    <property type="project" value="UniProtKB-UniRule"/>
</dbReference>
<accession>A0A8T4KXG1</accession>
<dbReference type="SUPFAM" id="SSF52540">
    <property type="entry name" value="P-loop containing nucleoside triphosphate hydrolases"/>
    <property type="match status" value="1"/>
</dbReference>
<dbReference type="InterPro" id="IPR004161">
    <property type="entry name" value="EFTu-like_2"/>
</dbReference>
<comment type="catalytic activity">
    <reaction evidence="9">
        <text>GTP + H2O = GDP + phosphate + H(+)</text>
        <dbReference type="Rhea" id="RHEA:19669"/>
        <dbReference type="ChEBI" id="CHEBI:15377"/>
        <dbReference type="ChEBI" id="CHEBI:15378"/>
        <dbReference type="ChEBI" id="CHEBI:37565"/>
        <dbReference type="ChEBI" id="CHEBI:43474"/>
        <dbReference type="ChEBI" id="CHEBI:58189"/>
        <dbReference type="EC" id="3.6.5.3"/>
    </reaction>
</comment>
<feature type="binding site" evidence="9">
    <location>
        <begin position="145"/>
        <end position="148"/>
    </location>
    <ligand>
        <name>GTP</name>
        <dbReference type="ChEBI" id="CHEBI:37565"/>
    </ligand>
</feature>
<dbReference type="NCBIfam" id="TIGR00231">
    <property type="entry name" value="small_GTP"/>
    <property type="match status" value="1"/>
</dbReference>
<evidence type="ECO:0000256" key="1">
    <source>
        <dbReference type="ARBA" id="ARBA00004496"/>
    </source>
</evidence>
<comment type="caution">
    <text evidence="11">The sequence shown here is derived from an EMBL/GenBank/DDBJ whole genome shotgun (WGS) entry which is preliminary data.</text>
</comment>
<dbReference type="PANTHER" id="PTHR23115">
    <property type="entry name" value="TRANSLATION FACTOR"/>
    <property type="match status" value="1"/>
</dbReference>
<dbReference type="InterPro" id="IPR004539">
    <property type="entry name" value="Transl_elong_EF1A_euk/arc"/>
</dbReference>
<dbReference type="InterPro" id="IPR000795">
    <property type="entry name" value="T_Tr_GTP-bd_dom"/>
</dbReference>
<keyword evidence="2 9" id="KW-0963">Cytoplasm</keyword>
<dbReference type="Pfam" id="PF22594">
    <property type="entry name" value="GTP-eEF1A_C"/>
    <property type="match status" value="1"/>
</dbReference>
<dbReference type="CDD" id="cd01883">
    <property type="entry name" value="EF1_alpha"/>
    <property type="match status" value="1"/>
</dbReference>
<dbReference type="SUPFAM" id="SSF50447">
    <property type="entry name" value="Translation proteins"/>
    <property type="match status" value="1"/>
</dbReference>
<dbReference type="PROSITE" id="PS51722">
    <property type="entry name" value="G_TR_2"/>
    <property type="match status" value="1"/>
</dbReference>
<dbReference type="HAMAP" id="MF_00118_A">
    <property type="entry name" value="EF_Tu_A"/>
    <property type="match status" value="1"/>
</dbReference>
<dbReference type="GO" id="GO:0005525">
    <property type="term" value="F:GTP binding"/>
    <property type="evidence" value="ECO:0007669"/>
    <property type="project" value="UniProtKB-UniRule"/>
</dbReference>